<protein>
    <recommendedName>
        <fullName evidence="4">Secreted protein</fullName>
    </recommendedName>
</protein>
<keyword evidence="3" id="KW-1185">Reference proteome</keyword>
<dbReference type="PROSITE" id="PS51318">
    <property type="entry name" value="TAT"/>
    <property type="match status" value="1"/>
</dbReference>
<proteinExistence type="predicted"/>
<evidence type="ECO:0000313" key="3">
    <source>
        <dbReference type="Proteomes" id="UP001365781"/>
    </source>
</evidence>
<reference evidence="2 3" key="1">
    <citation type="submission" date="2024-03" db="EMBL/GenBank/DDBJ databases">
        <title>First Report of Pectobacterium brasiliscabiei causing potato scab in china.</title>
        <authorList>
            <person name="Handique U."/>
        </authorList>
    </citation>
    <scope>NUCLEOTIDE SEQUENCE [LARGE SCALE GENOMIC DNA]</scope>
    <source>
        <strain evidence="2 3">ZRIMU1503</strain>
    </source>
</reference>
<dbReference type="InterPro" id="IPR006311">
    <property type="entry name" value="TAT_signal"/>
</dbReference>
<comment type="caution">
    <text evidence="2">The sequence shown here is derived from an EMBL/GenBank/DDBJ whole genome shotgun (WGS) entry which is preliminary data.</text>
</comment>
<evidence type="ECO:0008006" key="4">
    <source>
        <dbReference type="Google" id="ProtNLM"/>
    </source>
</evidence>
<sequence>MTSTRTTRRTALAAGLTLALGLGMTATASAGGPRTVSGKPTDPITRIADFYGAYIDAQSSEGGGKLAEELRRYYLTPALQKELKAWEKKNNADGVLRAQNTPVQWKVTDNGTANHTEAGITFTWGSGRTTELVVDMNRKLKIFHIGTKGAAGS</sequence>
<feature type="chain" id="PRO_5046985091" description="Secreted protein" evidence="1">
    <location>
        <begin position="31"/>
        <end position="153"/>
    </location>
</feature>
<evidence type="ECO:0000256" key="1">
    <source>
        <dbReference type="SAM" id="SignalP"/>
    </source>
</evidence>
<dbReference type="RefSeq" id="WP_336542192.1">
    <property type="nucleotide sequence ID" value="NZ_JBBAYL010000017.1"/>
</dbReference>
<dbReference type="Gene3D" id="3.10.450.50">
    <property type="match status" value="1"/>
</dbReference>
<accession>A0ABU8GNM4</accession>
<dbReference type="EMBL" id="JBBAYM010000025">
    <property type="protein sequence ID" value="MEI5613976.1"/>
    <property type="molecule type" value="Genomic_DNA"/>
</dbReference>
<evidence type="ECO:0000313" key="2">
    <source>
        <dbReference type="EMBL" id="MEI5613976.1"/>
    </source>
</evidence>
<keyword evidence="1" id="KW-0732">Signal</keyword>
<organism evidence="2 3">
    <name type="scientific">Streptomyces brasiliscabiei</name>
    <dbReference type="NCBI Taxonomy" id="2736302"/>
    <lineage>
        <taxon>Bacteria</taxon>
        <taxon>Bacillati</taxon>
        <taxon>Actinomycetota</taxon>
        <taxon>Actinomycetes</taxon>
        <taxon>Kitasatosporales</taxon>
        <taxon>Streptomycetaceae</taxon>
        <taxon>Streptomyces</taxon>
    </lineage>
</organism>
<feature type="signal peptide" evidence="1">
    <location>
        <begin position="1"/>
        <end position="30"/>
    </location>
</feature>
<dbReference type="Proteomes" id="UP001365781">
    <property type="component" value="Unassembled WGS sequence"/>
</dbReference>
<name>A0ABU8GNM4_9ACTN</name>
<gene>
    <name evidence="2" type="ORF">WB403_33040</name>
</gene>